<dbReference type="FunFam" id="1.25.40.10:FF:000682">
    <property type="entry name" value="Pentatricopeptide repeat-containing protein At3g16610"/>
    <property type="match status" value="1"/>
</dbReference>
<evidence type="ECO:0000313" key="5">
    <source>
        <dbReference type="Proteomes" id="UP001634007"/>
    </source>
</evidence>
<feature type="repeat" description="PPR" evidence="2">
    <location>
        <begin position="327"/>
        <end position="361"/>
    </location>
</feature>
<evidence type="ECO:0000256" key="1">
    <source>
        <dbReference type="ARBA" id="ARBA00022737"/>
    </source>
</evidence>
<feature type="region of interest" description="Disordered" evidence="3">
    <location>
        <begin position="1"/>
        <end position="26"/>
    </location>
</feature>
<feature type="repeat" description="PPR" evidence="2">
    <location>
        <begin position="94"/>
        <end position="124"/>
    </location>
</feature>
<name>A0ABD3LK18_EUCGL</name>
<organism evidence="4 5">
    <name type="scientific">Eucalyptus globulus</name>
    <name type="common">Tasmanian blue gum</name>
    <dbReference type="NCBI Taxonomy" id="34317"/>
    <lineage>
        <taxon>Eukaryota</taxon>
        <taxon>Viridiplantae</taxon>
        <taxon>Streptophyta</taxon>
        <taxon>Embryophyta</taxon>
        <taxon>Tracheophyta</taxon>
        <taxon>Spermatophyta</taxon>
        <taxon>Magnoliopsida</taxon>
        <taxon>eudicotyledons</taxon>
        <taxon>Gunneridae</taxon>
        <taxon>Pentapetalae</taxon>
        <taxon>rosids</taxon>
        <taxon>malvids</taxon>
        <taxon>Myrtales</taxon>
        <taxon>Myrtaceae</taxon>
        <taxon>Myrtoideae</taxon>
        <taxon>Eucalypteae</taxon>
        <taxon>Eucalyptus</taxon>
    </lineage>
</organism>
<protein>
    <recommendedName>
        <fullName evidence="6">Pentatricopeptide repeat-containing protein</fullName>
    </recommendedName>
</protein>
<evidence type="ECO:0000313" key="4">
    <source>
        <dbReference type="EMBL" id="KAL3752131.1"/>
    </source>
</evidence>
<evidence type="ECO:0000256" key="2">
    <source>
        <dbReference type="PROSITE-ProRule" id="PRU00708"/>
    </source>
</evidence>
<dbReference type="InterPro" id="IPR046960">
    <property type="entry name" value="PPR_At4g14850-like_plant"/>
</dbReference>
<feature type="repeat" description="PPR" evidence="2">
    <location>
        <begin position="429"/>
        <end position="463"/>
    </location>
</feature>
<accession>A0ABD3LK18</accession>
<evidence type="ECO:0008006" key="6">
    <source>
        <dbReference type="Google" id="ProtNLM"/>
    </source>
</evidence>
<feature type="repeat" description="PPR" evidence="2">
    <location>
        <begin position="530"/>
        <end position="560"/>
    </location>
</feature>
<dbReference type="Proteomes" id="UP001634007">
    <property type="component" value="Unassembled WGS sequence"/>
</dbReference>
<dbReference type="NCBIfam" id="TIGR00756">
    <property type="entry name" value="PPR"/>
    <property type="match status" value="6"/>
</dbReference>
<keyword evidence="1" id="KW-0677">Repeat</keyword>
<dbReference type="InterPro" id="IPR002885">
    <property type="entry name" value="PPR_rpt"/>
</dbReference>
<proteinExistence type="predicted"/>
<dbReference type="PANTHER" id="PTHR47926">
    <property type="entry name" value="PENTATRICOPEPTIDE REPEAT-CONTAINING PROTEIN"/>
    <property type="match status" value="1"/>
</dbReference>
<dbReference type="FunFam" id="1.25.40.10:FF:000436">
    <property type="entry name" value="Pentatricopeptide repeat-containing protein At5g39350 family"/>
    <property type="match status" value="1"/>
</dbReference>
<feature type="compositionally biased region" description="Low complexity" evidence="3">
    <location>
        <begin position="1"/>
        <end position="11"/>
    </location>
</feature>
<reference evidence="4 5" key="1">
    <citation type="submission" date="2024-11" db="EMBL/GenBank/DDBJ databases">
        <title>Chromosome-level genome assembly of Eucalyptus globulus Labill. provides insights into its genome evolution.</title>
        <authorList>
            <person name="Li X."/>
        </authorList>
    </citation>
    <scope>NUCLEOTIDE SEQUENCE [LARGE SCALE GENOMIC DNA]</scope>
    <source>
        <strain evidence="4">CL2024</strain>
        <tissue evidence="4">Fresh tender leaves</tissue>
    </source>
</reference>
<dbReference type="InterPro" id="IPR046848">
    <property type="entry name" value="E_motif"/>
</dbReference>
<keyword evidence="5" id="KW-1185">Reference proteome</keyword>
<dbReference type="FunFam" id="1.25.40.10:FF:000090">
    <property type="entry name" value="Pentatricopeptide repeat-containing protein, chloroplastic"/>
    <property type="match status" value="1"/>
</dbReference>
<dbReference type="Pfam" id="PF01535">
    <property type="entry name" value="PPR"/>
    <property type="match status" value="3"/>
</dbReference>
<dbReference type="PROSITE" id="PS51375">
    <property type="entry name" value="PPR"/>
    <property type="match status" value="7"/>
</dbReference>
<feature type="repeat" description="PPR" evidence="2">
    <location>
        <begin position="632"/>
        <end position="666"/>
    </location>
</feature>
<dbReference type="Gene3D" id="1.25.40.10">
    <property type="entry name" value="Tetratricopeptide repeat domain"/>
    <property type="match status" value="6"/>
</dbReference>
<dbReference type="AlphaFoldDB" id="A0ABD3LK18"/>
<gene>
    <name evidence="4" type="ORF">ACJRO7_012882</name>
</gene>
<dbReference type="InterPro" id="IPR011990">
    <property type="entry name" value="TPR-like_helical_dom_sf"/>
</dbReference>
<sequence length="861" mass="96040">MSLSSSSYLKLPPSPARPDPPSRDPKDWNALIRRHAKLRNDGAILSTYARMLSSRVSPDEAALPLVLKACSRLDDVELGKRIHSSILGTDLMEDVRVATSLVDFYSKCGLVEDARYVFDRMAERDVVMWNAMINGYVGVGDHEEAISVFVEMGRRSVRPSSRTVVALLLACGEAMELRMGQEIHCYSLRSGLFHECPHVGTALIGFYAKFNLKVLHSVFDMMEVKNMVSWNAIITGYFEAGEYLMILELFVRILEEGGKLDEVTMLIVIQACTEYGSLGLAMQIHQIAIKSDLSRDVYSANALLHMYSKLQKPEFAYEIFKSVPTRDVALWNSMLSTYNDFSCPEEAQRLFLRMLTEDVQADKRTIIVMLSSCADLADGMRFGRSLHAHVIKAGMLIDVSLGNALMNMYKDTNCTEAVKKAFTQLPDVDVISWNTLIAALANSNTKVEALEVFLRMHESEIKPNSHTIISILASYDDAPSLNIGRSIHGYVIKHGIDINIPLNTALTQMYMNCGDEVTAENLFNRCSNRDMVSWNSLISSYIRNNQTHKALLLFRRMISEVEPNSVTLINVLSSCIHLADLHLGQCIHAYITRRESSIGSDASLANALITMYAKCGSLHNAEKVFNLIWRRDVISWNALITGYGIHGQGEGAISTFLKMLEDGMKPNSATFVSILSACSHSGLIEEGLLLFSSMFCKFKVNPELIHYGCVVDLLGRGGYLGEALDFINSMPIEADASVWRALLSACQVHSNTKLVKLVFEKIVELEPMNEGNYVLLSNIYATAGLWSEVGLIRAWLKEKGLRKPPGISWIVIRDQAHVFTARDQSHPRTDLIYAILSSLSCSIKDAGYVSDIQWILLDEES</sequence>
<feature type="repeat" description="PPR" evidence="2">
    <location>
        <begin position="226"/>
        <end position="260"/>
    </location>
</feature>
<dbReference type="Pfam" id="PF20431">
    <property type="entry name" value="E_motif"/>
    <property type="match status" value="1"/>
</dbReference>
<dbReference type="EMBL" id="JBJKBG010000002">
    <property type="protein sequence ID" value="KAL3752131.1"/>
    <property type="molecule type" value="Genomic_DNA"/>
</dbReference>
<comment type="caution">
    <text evidence="4">The sequence shown here is derived from an EMBL/GenBank/DDBJ whole genome shotgun (WGS) entry which is preliminary data.</text>
</comment>
<evidence type="ECO:0000256" key="3">
    <source>
        <dbReference type="SAM" id="MobiDB-lite"/>
    </source>
</evidence>
<dbReference type="PANTHER" id="PTHR47926:SF482">
    <property type="entry name" value="PENTATRICOPEPTIDE REPEAT-CONTAINING PROTEIN CHLOROPLASTIC"/>
    <property type="match status" value="1"/>
</dbReference>
<dbReference type="Pfam" id="PF13041">
    <property type="entry name" value="PPR_2"/>
    <property type="match status" value="4"/>
</dbReference>
<feature type="repeat" description="PPR" evidence="2">
    <location>
        <begin position="125"/>
        <end position="159"/>
    </location>
</feature>